<evidence type="ECO:0000313" key="1">
    <source>
        <dbReference type="EMBL" id="VAX04855.1"/>
    </source>
</evidence>
<gene>
    <name evidence="1" type="ORF">MNBD_GAMMA19-2106</name>
</gene>
<proteinExistence type="predicted"/>
<dbReference type="EMBL" id="UOFV01000500">
    <property type="protein sequence ID" value="VAX04855.1"/>
    <property type="molecule type" value="Genomic_DNA"/>
</dbReference>
<feature type="non-terminal residue" evidence="1">
    <location>
        <position position="1"/>
    </location>
</feature>
<dbReference type="AlphaFoldDB" id="A0A3B1BF86"/>
<name>A0A3B1BF86_9ZZZZ</name>
<sequence>QHIGGFDELVELDMDDELDSLLGLE</sequence>
<reference evidence="1" key="1">
    <citation type="submission" date="2018-06" db="EMBL/GenBank/DDBJ databases">
        <authorList>
            <person name="Zhirakovskaya E."/>
        </authorList>
    </citation>
    <scope>NUCLEOTIDE SEQUENCE</scope>
</reference>
<protein>
    <submittedName>
        <fullName evidence="1">Uncharacterized protein</fullName>
    </submittedName>
</protein>
<organism evidence="1">
    <name type="scientific">hydrothermal vent metagenome</name>
    <dbReference type="NCBI Taxonomy" id="652676"/>
    <lineage>
        <taxon>unclassified sequences</taxon>
        <taxon>metagenomes</taxon>
        <taxon>ecological metagenomes</taxon>
    </lineage>
</organism>
<accession>A0A3B1BF86</accession>